<dbReference type="InterPro" id="IPR038763">
    <property type="entry name" value="DHH_sf"/>
</dbReference>
<feature type="domain" description="RecJ OB" evidence="8">
    <location>
        <begin position="466"/>
        <end position="571"/>
    </location>
</feature>
<dbReference type="InterPro" id="IPR004610">
    <property type="entry name" value="RecJ"/>
</dbReference>
<evidence type="ECO:0000313" key="10">
    <source>
        <dbReference type="Proteomes" id="UP000282483"/>
    </source>
</evidence>
<dbReference type="SUPFAM" id="SSF64182">
    <property type="entry name" value="DHH phosphoesterases"/>
    <property type="match status" value="1"/>
</dbReference>
<comment type="similarity">
    <text evidence="1">Belongs to the RecJ family.</text>
</comment>
<feature type="domain" description="DDH" evidence="6">
    <location>
        <begin position="71"/>
        <end position="231"/>
    </location>
</feature>
<dbReference type="EMBL" id="AP018005">
    <property type="protein sequence ID" value="BBB15463.1"/>
    <property type="molecule type" value="Genomic_DNA"/>
</dbReference>
<dbReference type="InterPro" id="IPR001667">
    <property type="entry name" value="DDH_dom"/>
</dbReference>
<dbReference type="Pfam" id="PF01368">
    <property type="entry name" value="DHH"/>
    <property type="match status" value="1"/>
</dbReference>
<dbReference type="FunFam" id="3.90.1640.30:FF:000001">
    <property type="entry name" value="Single-stranded-DNA-specific exonuclease RecJ"/>
    <property type="match status" value="1"/>
</dbReference>
<dbReference type="PANTHER" id="PTHR30255">
    <property type="entry name" value="SINGLE-STRANDED-DNA-SPECIFIC EXONUCLEASE RECJ"/>
    <property type="match status" value="1"/>
</dbReference>
<dbReference type="Gene3D" id="3.90.1640.30">
    <property type="match status" value="1"/>
</dbReference>
<feature type="domain" description="DHHA1" evidence="7">
    <location>
        <begin position="356"/>
        <end position="451"/>
    </location>
</feature>
<keyword evidence="4" id="KW-0378">Hydrolase</keyword>
<dbReference type="GO" id="GO:0003676">
    <property type="term" value="F:nucleic acid binding"/>
    <property type="evidence" value="ECO:0007669"/>
    <property type="project" value="InterPro"/>
</dbReference>
<accession>A0A2Z5UWR7</accession>
<evidence type="ECO:0000259" key="6">
    <source>
        <dbReference type="Pfam" id="PF01368"/>
    </source>
</evidence>
<evidence type="ECO:0000256" key="4">
    <source>
        <dbReference type="ARBA" id="ARBA00022801"/>
    </source>
</evidence>
<evidence type="ECO:0000256" key="3">
    <source>
        <dbReference type="ARBA" id="ARBA00022722"/>
    </source>
</evidence>
<dbReference type="Pfam" id="PF02272">
    <property type="entry name" value="DHHA1"/>
    <property type="match status" value="1"/>
</dbReference>
<proteinExistence type="inferred from homology"/>
<sequence length="576" mass="63742">MQKTRVRRSTDKVAFLEGLHPILARVYAARGVQSPAELDYRLSQLLHYQALKGIEEAASILATALMQQQRLLVVGDFDSDGATSSALAVSALRSFAAQNVDYLVPNRFEYGYGLTPEIVAVAIHTKKPDLIITVDNGISSYEGVAAAKKAGVKVIVTDHHLPGLSLPDADAIVNPQQAGDQFTSKNLAGVGVIFYVMLALRHALRERRWFNPSTRPEPNMLQFLDLVALGTVADLVALDHNNRLMVYQGLQWIKAGKARPGIYALLKLAKREVDQLVASDFGFGVAPRLNAAGRLADMSLGVACLLANDANEAYEAALKLSVLNEERRTIEEGMRREAFVALDKLIEQKPLENGICLFDANWHQGIIGLLASRIVERLHRPSIIFAPSQQGDEIKGSARSIPGVHIRNVLEAIATREPQLIAKFGGHAMAAGLTLRRDALNRFSAAFQSELAHHLDEDILQGKCYTDGELDHQDFSLDLAETLRYQGGPWGQGFPEPLFEGRFNVLAQRLVGNKHLKMTLNLMESSQQFEAIAFNVNLSDWPNHRAEQIMITYRLSVNYYQGRKRLQLIVETLEAE</sequence>
<dbReference type="GO" id="GO:0006281">
    <property type="term" value="P:DNA repair"/>
    <property type="evidence" value="ECO:0007669"/>
    <property type="project" value="InterPro"/>
</dbReference>
<dbReference type="InterPro" id="IPR051673">
    <property type="entry name" value="SSDNA_exonuclease_RecJ"/>
</dbReference>
<dbReference type="OrthoDB" id="9809852at2"/>
<evidence type="ECO:0000259" key="8">
    <source>
        <dbReference type="Pfam" id="PF17768"/>
    </source>
</evidence>
<organism evidence="9 10">
    <name type="scientific">Candidatus Rickettsiella viridis</name>
    <dbReference type="NCBI Taxonomy" id="676208"/>
    <lineage>
        <taxon>Bacteria</taxon>
        <taxon>Pseudomonadati</taxon>
        <taxon>Pseudomonadota</taxon>
        <taxon>Gammaproteobacteria</taxon>
        <taxon>Legionellales</taxon>
        <taxon>Coxiellaceae</taxon>
        <taxon>Rickettsiella</taxon>
    </lineage>
</organism>
<name>A0A2Z5UWR7_9COXI</name>
<evidence type="ECO:0000256" key="1">
    <source>
        <dbReference type="ARBA" id="ARBA00005915"/>
    </source>
</evidence>
<dbReference type="NCBIfam" id="TIGR00644">
    <property type="entry name" value="recJ"/>
    <property type="match status" value="1"/>
</dbReference>
<evidence type="ECO:0000256" key="5">
    <source>
        <dbReference type="ARBA" id="ARBA00022839"/>
    </source>
</evidence>
<evidence type="ECO:0000256" key="2">
    <source>
        <dbReference type="ARBA" id="ARBA00019841"/>
    </source>
</evidence>
<keyword evidence="3" id="KW-0540">Nuclease</keyword>
<keyword evidence="5 9" id="KW-0269">Exonuclease</keyword>
<dbReference type="KEGG" id="rvi:RVIR1_09900"/>
<evidence type="ECO:0000259" key="7">
    <source>
        <dbReference type="Pfam" id="PF02272"/>
    </source>
</evidence>
<keyword evidence="10" id="KW-1185">Reference proteome</keyword>
<reference evidence="9 10" key="1">
    <citation type="submission" date="2017-03" db="EMBL/GenBank/DDBJ databases">
        <title>The genome sequence of Candidatus Rickettsiella viridis.</title>
        <authorList>
            <person name="Nikoh N."/>
            <person name="Tsuchida T."/>
            <person name="Yamaguchi K."/>
            <person name="Maeda T."/>
            <person name="Shigenobu S."/>
            <person name="Fukatsu T."/>
        </authorList>
    </citation>
    <scope>NUCLEOTIDE SEQUENCE [LARGE SCALE GENOMIC DNA]</scope>
    <source>
        <strain evidence="9 10">Ap-RA04</strain>
    </source>
</reference>
<gene>
    <name evidence="9" type="primary">recJ</name>
    <name evidence="9" type="ORF">RVIR1_09900</name>
</gene>
<dbReference type="Proteomes" id="UP000282483">
    <property type="component" value="Chromosome"/>
</dbReference>
<dbReference type="Gene3D" id="3.10.310.30">
    <property type="match status" value="1"/>
</dbReference>
<dbReference type="Pfam" id="PF17768">
    <property type="entry name" value="RecJ_OB"/>
    <property type="match status" value="1"/>
</dbReference>
<dbReference type="InterPro" id="IPR003156">
    <property type="entry name" value="DHHA1_dom"/>
</dbReference>
<dbReference type="GO" id="GO:0006310">
    <property type="term" value="P:DNA recombination"/>
    <property type="evidence" value="ECO:0007669"/>
    <property type="project" value="InterPro"/>
</dbReference>
<dbReference type="InterPro" id="IPR041122">
    <property type="entry name" value="RecJ_OB"/>
</dbReference>
<evidence type="ECO:0000313" key="9">
    <source>
        <dbReference type="EMBL" id="BBB15463.1"/>
    </source>
</evidence>
<protein>
    <recommendedName>
        <fullName evidence="2">Single-stranded-DNA-specific exonuclease RecJ</fullName>
    </recommendedName>
</protein>
<dbReference type="RefSeq" id="WP_126322919.1">
    <property type="nucleotide sequence ID" value="NZ_AP018005.1"/>
</dbReference>
<dbReference type="GO" id="GO:0008409">
    <property type="term" value="F:5'-3' exonuclease activity"/>
    <property type="evidence" value="ECO:0007669"/>
    <property type="project" value="InterPro"/>
</dbReference>
<dbReference type="AlphaFoldDB" id="A0A2Z5UWR7"/>
<dbReference type="PANTHER" id="PTHR30255:SF2">
    <property type="entry name" value="SINGLE-STRANDED-DNA-SPECIFIC EXONUCLEASE RECJ"/>
    <property type="match status" value="1"/>
</dbReference>